<dbReference type="Proteomes" id="UP001054837">
    <property type="component" value="Unassembled WGS sequence"/>
</dbReference>
<evidence type="ECO:0000313" key="2">
    <source>
        <dbReference type="EMBL" id="GIY43776.1"/>
    </source>
</evidence>
<comment type="caution">
    <text evidence="2">The sequence shown here is derived from an EMBL/GenBank/DDBJ whole genome shotgun (WGS) entry which is preliminary data.</text>
</comment>
<gene>
    <name evidence="2" type="ORF">CDAR_523111</name>
</gene>
<proteinExistence type="predicted"/>
<evidence type="ECO:0000256" key="1">
    <source>
        <dbReference type="SAM" id="MobiDB-lite"/>
    </source>
</evidence>
<feature type="compositionally biased region" description="Basic and acidic residues" evidence="1">
    <location>
        <begin position="62"/>
        <end position="73"/>
    </location>
</feature>
<protein>
    <submittedName>
        <fullName evidence="2">Uncharacterized protein</fullName>
    </submittedName>
</protein>
<organism evidence="2 3">
    <name type="scientific">Caerostris darwini</name>
    <dbReference type="NCBI Taxonomy" id="1538125"/>
    <lineage>
        <taxon>Eukaryota</taxon>
        <taxon>Metazoa</taxon>
        <taxon>Ecdysozoa</taxon>
        <taxon>Arthropoda</taxon>
        <taxon>Chelicerata</taxon>
        <taxon>Arachnida</taxon>
        <taxon>Araneae</taxon>
        <taxon>Araneomorphae</taxon>
        <taxon>Entelegynae</taxon>
        <taxon>Araneoidea</taxon>
        <taxon>Araneidae</taxon>
        <taxon>Caerostris</taxon>
    </lineage>
</organism>
<feature type="region of interest" description="Disordered" evidence="1">
    <location>
        <begin position="1"/>
        <end position="84"/>
    </location>
</feature>
<sequence length="84" mass="9128">MNEWKRSGGCSPKNPGNSHGRWPRLVCPYQTSSQPPPKAAKMPTEKMATAGTTWDMTPGKSSEIESLKFRPPGDAKLSVKGTAR</sequence>
<accession>A0AAV4TE87</accession>
<keyword evidence="3" id="KW-1185">Reference proteome</keyword>
<reference evidence="2 3" key="1">
    <citation type="submission" date="2021-06" db="EMBL/GenBank/DDBJ databases">
        <title>Caerostris darwini draft genome.</title>
        <authorList>
            <person name="Kono N."/>
            <person name="Arakawa K."/>
        </authorList>
    </citation>
    <scope>NUCLEOTIDE SEQUENCE [LARGE SCALE GENOMIC DNA]</scope>
</reference>
<name>A0AAV4TE87_9ARAC</name>
<evidence type="ECO:0000313" key="3">
    <source>
        <dbReference type="Proteomes" id="UP001054837"/>
    </source>
</evidence>
<dbReference type="EMBL" id="BPLQ01009397">
    <property type="protein sequence ID" value="GIY43776.1"/>
    <property type="molecule type" value="Genomic_DNA"/>
</dbReference>
<dbReference type="AlphaFoldDB" id="A0AAV4TE87"/>